<evidence type="ECO:0000313" key="3">
    <source>
        <dbReference type="Proteomes" id="UP000652219"/>
    </source>
</evidence>
<keyword evidence="3" id="KW-1185">Reference proteome</keyword>
<sequence length="303" mass="33305">MDHGSFLEERLEVGAKVERAVRIGARAVTRRHLRRSSVRECGGITRLEVPHHLLGPGEETGNTADGRSITKKTTPHQHHHTTLTKERNAGPALNSASAPGDGQLSGYRRSFHPTLNELPERVLASPQTIESFQPISPTTNTNPTGRTNRLHPFQTQARPPAKSSRAAPAVSGHSPGRFDRHATTTPSAEESLPSWAWLMPPGRQNRQSARANTLENASADCRCLPDSPHRCLVGPFVHLIWTPADPRESQLENIPRVLHNLAWAMGYPSERRNIVRRSVLFVASTPYSARLGCPDSTNLEATS</sequence>
<dbReference type="AlphaFoldDB" id="A0A8H6MJD6"/>
<dbReference type="Proteomes" id="UP000652219">
    <property type="component" value="Unassembled WGS sequence"/>
</dbReference>
<proteinExistence type="predicted"/>
<feature type="compositionally biased region" description="Basic residues" evidence="1">
    <location>
        <begin position="69"/>
        <end position="82"/>
    </location>
</feature>
<organism evidence="2 3">
    <name type="scientific">Colletotrichum sojae</name>
    <dbReference type="NCBI Taxonomy" id="2175907"/>
    <lineage>
        <taxon>Eukaryota</taxon>
        <taxon>Fungi</taxon>
        <taxon>Dikarya</taxon>
        <taxon>Ascomycota</taxon>
        <taxon>Pezizomycotina</taxon>
        <taxon>Sordariomycetes</taxon>
        <taxon>Hypocreomycetidae</taxon>
        <taxon>Glomerellales</taxon>
        <taxon>Glomerellaceae</taxon>
        <taxon>Colletotrichum</taxon>
        <taxon>Colletotrichum orchidearum species complex</taxon>
    </lineage>
</organism>
<accession>A0A8H6MJD6</accession>
<name>A0A8H6MJD6_9PEZI</name>
<feature type="compositionally biased region" description="Low complexity" evidence="1">
    <location>
        <begin position="157"/>
        <end position="169"/>
    </location>
</feature>
<protein>
    <submittedName>
        <fullName evidence="2">Uncharacterized protein</fullName>
    </submittedName>
</protein>
<evidence type="ECO:0000256" key="1">
    <source>
        <dbReference type="SAM" id="MobiDB-lite"/>
    </source>
</evidence>
<evidence type="ECO:0000313" key="2">
    <source>
        <dbReference type="EMBL" id="KAF6791351.1"/>
    </source>
</evidence>
<reference evidence="2 3" key="1">
    <citation type="journal article" date="2020" name="Phytopathology">
        <title>Genome Sequence Resources of Colletotrichum truncatum, C. plurivorum, C. musicola, and C. sojae: Four Species Pathogenic to Soybean (Glycine max).</title>
        <authorList>
            <person name="Rogerio F."/>
            <person name="Boufleur T.R."/>
            <person name="Ciampi-Guillardi M."/>
            <person name="Sukno S.A."/>
            <person name="Thon M.R."/>
            <person name="Massola Junior N.S."/>
            <person name="Baroncelli R."/>
        </authorList>
    </citation>
    <scope>NUCLEOTIDE SEQUENCE [LARGE SCALE GENOMIC DNA]</scope>
    <source>
        <strain evidence="2 3">LFN0009</strain>
    </source>
</reference>
<feature type="region of interest" description="Disordered" evidence="1">
    <location>
        <begin position="132"/>
        <end position="191"/>
    </location>
</feature>
<comment type="caution">
    <text evidence="2">The sequence shown here is derived from an EMBL/GenBank/DDBJ whole genome shotgun (WGS) entry which is preliminary data.</text>
</comment>
<dbReference type="EMBL" id="WIGN01000483">
    <property type="protein sequence ID" value="KAF6791351.1"/>
    <property type="molecule type" value="Genomic_DNA"/>
</dbReference>
<feature type="region of interest" description="Disordered" evidence="1">
    <location>
        <begin position="52"/>
        <end position="110"/>
    </location>
</feature>
<gene>
    <name evidence="2" type="ORF">CSOJ01_14402</name>
</gene>
<feature type="compositionally biased region" description="Low complexity" evidence="1">
    <location>
        <begin position="137"/>
        <end position="147"/>
    </location>
</feature>